<keyword evidence="1" id="KW-0812">Transmembrane</keyword>
<feature type="transmembrane region" description="Helical" evidence="1">
    <location>
        <begin position="43"/>
        <end position="61"/>
    </location>
</feature>
<proteinExistence type="predicted"/>
<feature type="transmembrane region" description="Helical" evidence="1">
    <location>
        <begin position="6"/>
        <end position="23"/>
    </location>
</feature>
<dbReference type="EMBL" id="CP097966">
    <property type="protein sequence ID" value="URQ62841.1"/>
    <property type="molecule type" value="Genomic_DNA"/>
</dbReference>
<organism evidence="2 3">
    <name type="scientific">SAR86 cluster bacterium</name>
    <dbReference type="NCBI Taxonomy" id="2030880"/>
    <lineage>
        <taxon>Bacteria</taxon>
        <taxon>Pseudomonadati</taxon>
        <taxon>Pseudomonadota</taxon>
        <taxon>Gammaproteobacteria</taxon>
        <taxon>SAR86 cluster</taxon>
    </lineage>
</organism>
<keyword evidence="1" id="KW-0472">Membrane</keyword>
<feature type="transmembrane region" description="Helical" evidence="1">
    <location>
        <begin position="91"/>
        <end position="110"/>
    </location>
</feature>
<dbReference type="AlphaFoldDB" id="A0A9Q8TXX8"/>
<accession>A0A9Q8TXX8</accession>
<keyword evidence="1" id="KW-1133">Transmembrane helix</keyword>
<name>A0A9Q8TXX8_9GAMM</name>
<keyword evidence="3" id="KW-1185">Reference proteome</keyword>
<feature type="transmembrane region" description="Helical" evidence="1">
    <location>
        <begin position="67"/>
        <end position="84"/>
    </location>
</feature>
<sequence>MEQDYLLFGILFGGSLLTGLGVMEPNKYLLPLWMQRSMIVKLVHIYNGFSVFFLTGLAFILEGLWGFWYIGSFIVGTIIGRFILSKFSNFIFFIYPLVTPFLFISVLSLYS</sequence>
<evidence type="ECO:0000256" key="1">
    <source>
        <dbReference type="SAM" id="Phobius"/>
    </source>
</evidence>
<reference evidence="2" key="1">
    <citation type="submission" date="2022-05" db="EMBL/GenBank/DDBJ databases">
        <title>Single-amplified genomics reveal most streamlined microbe among free-living bacteria.</title>
        <authorList>
            <person name="Roda-Garcia J."/>
            <person name="Haro-Moreno J.M."/>
            <person name="Rodriguez-Valera F."/>
            <person name="Almagro-Moreno S."/>
            <person name="Lopez-Perez M."/>
        </authorList>
    </citation>
    <scope>NUCLEOTIDE SEQUENCE</scope>
    <source>
        <strain evidence="2">TMED112-D2-2</strain>
    </source>
</reference>
<evidence type="ECO:0000313" key="3">
    <source>
        <dbReference type="Proteomes" id="UP001056381"/>
    </source>
</evidence>
<gene>
    <name evidence="2" type="ORF">M9B40_03705</name>
</gene>
<protein>
    <submittedName>
        <fullName evidence="2">Uncharacterized protein</fullName>
    </submittedName>
</protein>
<dbReference type="Proteomes" id="UP001056381">
    <property type="component" value="Chromosome"/>
</dbReference>
<evidence type="ECO:0000313" key="2">
    <source>
        <dbReference type="EMBL" id="URQ62841.1"/>
    </source>
</evidence>